<evidence type="ECO:0000313" key="2">
    <source>
        <dbReference type="EnsemblPlants" id="LPERR06G11550.1"/>
    </source>
</evidence>
<dbReference type="AlphaFoldDB" id="A0A0D9WPY2"/>
<feature type="compositionally biased region" description="Basic and acidic residues" evidence="1">
    <location>
        <begin position="89"/>
        <end position="101"/>
    </location>
</feature>
<reference evidence="3" key="2">
    <citation type="submission" date="2013-12" db="EMBL/GenBank/DDBJ databases">
        <authorList>
            <person name="Yu Y."/>
            <person name="Lee S."/>
            <person name="de Baynast K."/>
            <person name="Wissotski M."/>
            <person name="Liu L."/>
            <person name="Talag J."/>
            <person name="Goicoechea J."/>
            <person name="Angelova A."/>
            <person name="Jetty R."/>
            <person name="Kudrna D."/>
            <person name="Golser W."/>
            <person name="Rivera L."/>
            <person name="Zhang J."/>
            <person name="Wing R."/>
        </authorList>
    </citation>
    <scope>NUCLEOTIDE SEQUENCE</scope>
</reference>
<organism evidence="2 3">
    <name type="scientific">Leersia perrieri</name>
    <dbReference type="NCBI Taxonomy" id="77586"/>
    <lineage>
        <taxon>Eukaryota</taxon>
        <taxon>Viridiplantae</taxon>
        <taxon>Streptophyta</taxon>
        <taxon>Embryophyta</taxon>
        <taxon>Tracheophyta</taxon>
        <taxon>Spermatophyta</taxon>
        <taxon>Magnoliopsida</taxon>
        <taxon>Liliopsida</taxon>
        <taxon>Poales</taxon>
        <taxon>Poaceae</taxon>
        <taxon>BOP clade</taxon>
        <taxon>Oryzoideae</taxon>
        <taxon>Oryzeae</taxon>
        <taxon>Oryzinae</taxon>
        <taxon>Leersia</taxon>
    </lineage>
</organism>
<accession>A0A0D9WPY2</accession>
<proteinExistence type="predicted"/>
<dbReference type="EnsemblPlants" id="LPERR06G11550.1">
    <property type="protein sequence ID" value="LPERR06G11550.1"/>
    <property type="gene ID" value="LPERR06G11550"/>
</dbReference>
<name>A0A0D9WPY2_9ORYZ</name>
<dbReference type="Gramene" id="LPERR06G11550.1">
    <property type="protein sequence ID" value="LPERR06G11550.1"/>
    <property type="gene ID" value="LPERR06G11550"/>
</dbReference>
<keyword evidence="3" id="KW-1185">Reference proteome</keyword>
<evidence type="ECO:0000256" key="1">
    <source>
        <dbReference type="SAM" id="MobiDB-lite"/>
    </source>
</evidence>
<protein>
    <submittedName>
        <fullName evidence="2">Uncharacterized protein</fullName>
    </submittedName>
</protein>
<evidence type="ECO:0000313" key="3">
    <source>
        <dbReference type="Proteomes" id="UP000032180"/>
    </source>
</evidence>
<feature type="compositionally biased region" description="Pro residues" evidence="1">
    <location>
        <begin position="64"/>
        <end position="74"/>
    </location>
</feature>
<dbReference type="HOGENOM" id="CLU_1410694_0_0_1"/>
<sequence length="193" mass="20877">MPLPSIFPSKLTNSVSLLSSLSSSVIFTSSSSVPMTTTADQCATRTWSSHAVEAAAVGMSSPQPSSPHLPPPHRPSQLPRRPCRRGRLGRQDRRSCHPAEDAHAQAAEATHGVATEEEMAWRGGNQIRRGIWARRPSTPMPTPLLLCYRSRRRRGAQHHDARSGVMQQPMQPPPAGKVFAVVVAGELISPASI</sequence>
<feature type="region of interest" description="Disordered" evidence="1">
    <location>
        <begin position="57"/>
        <end position="101"/>
    </location>
</feature>
<reference evidence="2" key="3">
    <citation type="submission" date="2015-04" db="UniProtKB">
        <authorList>
            <consortium name="EnsemblPlants"/>
        </authorList>
    </citation>
    <scope>IDENTIFICATION</scope>
</reference>
<dbReference type="Proteomes" id="UP000032180">
    <property type="component" value="Chromosome 6"/>
</dbReference>
<reference evidence="2 3" key="1">
    <citation type="submission" date="2012-08" db="EMBL/GenBank/DDBJ databases">
        <title>Oryza genome evolution.</title>
        <authorList>
            <person name="Wing R.A."/>
        </authorList>
    </citation>
    <scope>NUCLEOTIDE SEQUENCE</scope>
</reference>